<evidence type="ECO:0000313" key="5">
    <source>
        <dbReference type="EMBL" id="OJA08779.1"/>
    </source>
</evidence>
<dbReference type="GO" id="GO:0008623">
    <property type="term" value="C:CHRAC"/>
    <property type="evidence" value="ECO:0007669"/>
    <property type="project" value="TreeGrafter"/>
</dbReference>
<dbReference type="InterPro" id="IPR050568">
    <property type="entry name" value="Transcr_DNA_Rep_Reg"/>
</dbReference>
<reference evidence="5 6" key="1">
    <citation type="submission" date="2016-03" db="EMBL/GenBank/DDBJ databases">
        <title>Comparative genomics of the ectomycorrhizal sister species Rhizopogon vinicolor and Rhizopogon vesiculosus (Basidiomycota: Boletales) reveals a divergence of the mating type B locus.</title>
        <authorList>
            <person name="Mujic A.B."/>
            <person name="Kuo A."/>
            <person name="Tritt A."/>
            <person name="Lipzen A."/>
            <person name="Chen C."/>
            <person name="Johnson J."/>
            <person name="Sharma A."/>
            <person name="Barry K."/>
            <person name="Grigoriev I.V."/>
            <person name="Spatafora J.W."/>
        </authorList>
    </citation>
    <scope>NUCLEOTIDE SEQUENCE [LARGE SCALE GENOMIC DNA]</scope>
    <source>
        <strain evidence="5 6">AM-OR11-056</strain>
    </source>
</reference>
<organism evidence="5 6">
    <name type="scientific">Rhizopogon vesiculosus</name>
    <dbReference type="NCBI Taxonomy" id="180088"/>
    <lineage>
        <taxon>Eukaryota</taxon>
        <taxon>Fungi</taxon>
        <taxon>Dikarya</taxon>
        <taxon>Basidiomycota</taxon>
        <taxon>Agaricomycotina</taxon>
        <taxon>Agaricomycetes</taxon>
        <taxon>Agaricomycetidae</taxon>
        <taxon>Boletales</taxon>
        <taxon>Suillineae</taxon>
        <taxon>Rhizopogonaceae</taxon>
        <taxon>Rhizopogon</taxon>
    </lineage>
</organism>
<sequence length="365" mass="39626">MAAYYATPSSSVVAHTSALQPYGQYPELGDPNQSVSVYDLPTDSENEAEVDELESDTDPEDELATSASANHKKSGRRLGERAPGTTLLPAARVESMVQADTSIAMSKEAVFILSIATEEFVKRLAQAGQRQASVKRRGIVNYTDLACSTQQYQEFMFLQDTIPEPISIVDALERRAMKEKEDLEANPAMSTTVRRQSPPFIAVSAPQLNGKSKAKPRPPVASRETSSASANGSTRKEHRRNEDRVDSVASRSRSARAADEDRYVGPGDVPSDIGKEAGYHQDDVSWVAPVPSPRRPIAGLRASHEIQEGRSPPHPDFAPKWPGHYTGPASGFLQDSQGAFGRGVSQNPGRTIYSQEARPENGSYA</sequence>
<feature type="compositionally biased region" description="Polar residues" evidence="3">
    <location>
        <begin position="344"/>
        <end position="354"/>
    </location>
</feature>
<keyword evidence="6" id="KW-1185">Reference proteome</keyword>
<comment type="caution">
    <text evidence="5">The sequence shown here is derived from an EMBL/GenBank/DDBJ whole genome shotgun (WGS) entry which is preliminary data.</text>
</comment>
<name>A0A1J8PLT4_9AGAM</name>
<feature type="compositionally biased region" description="Acidic residues" evidence="3">
    <location>
        <begin position="42"/>
        <end position="63"/>
    </location>
</feature>
<dbReference type="Proteomes" id="UP000183567">
    <property type="component" value="Unassembled WGS sequence"/>
</dbReference>
<comment type="subcellular location">
    <subcellularLocation>
        <location evidence="1">Nucleus</location>
    </subcellularLocation>
</comment>
<gene>
    <name evidence="5" type="ORF">AZE42_01314</name>
</gene>
<evidence type="ECO:0000259" key="4">
    <source>
        <dbReference type="Pfam" id="PF00808"/>
    </source>
</evidence>
<protein>
    <recommendedName>
        <fullName evidence="4">Transcription factor CBF/NF-Y/archaeal histone domain-containing protein</fullName>
    </recommendedName>
</protein>
<evidence type="ECO:0000313" key="6">
    <source>
        <dbReference type="Proteomes" id="UP000183567"/>
    </source>
</evidence>
<feature type="region of interest" description="Disordered" evidence="3">
    <location>
        <begin position="22"/>
        <end position="83"/>
    </location>
</feature>
<dbReference type="PANTHER" id="PTHR10252">
    <property type="entry name" value="HISTONE-LIKE TRANSCRIPTION FACTOR CCAAT-RELATED"/>
    <property type="match status" value="1"/>
</dbReference>
<evidence type="ECO:0000256" key="3">
    <source>
        <dbReference type="SAM" id="MobiDB-lite"/>
    </source>
</evidence>
<feature type="region of interest" description="Disordered" evidence="3">
    <location>
        <begin position="180"/>
        <end position="365"/>
    </location>
</feature>
<dbReference type="InterPro" id="IPR003958">
    <property type="entry name" value="CBFA_NFYB_domain"/>
</dbReference>
<dbReference type="OrthoDB" id="636685at2759"/>
<keyword evidence="2" id="KW-0539">Nucleus</keyword>
<dbReference type="PANTHER" id="PTHR10252:SF54">
    <property type="entry name" value="CHROMATIN ACCESSIBILITY COMPLEX PROTEIN 1"/>
    <property type="match status" value="1"/>
</dbReference>
<dbReference type="STRING" id="180088.A0A1J8PLT4"/>
<proteinExistence type="predicted"/>
<dbReference type="InterPro" id="IPR009072">
    <property type="entry name" value="Histone-fold"/>
</dbReference>
<feature type="compositionally biased region" description="Basic and acidic residues" evidence="3">
    <location>
        <begin position="273"/>
        <end position="283"/>
    </location>
</feature>
<feature type="compositionally biased region" description="Basic and acidic residues" evidence="3">
    <location>
        <begin position="302"/>
        <end position="313"/>
    </location>
</feature>
<dbReference type="EMBL" id="LVVM01006192">
    <property type="protein sequence ID" value="OJA08779.1"/>
    <property type="molecule type" value="Genomic_DNA"/>
</dbReference>
<dbReference type="GO" id="GO:0006261">
    <property type="term" value="P:DNA-templated DNA replication"/>
    <property type="evidence" value="ECO:0007669"/>
    <property type="project" value="TreeGrafter"/>
</dbReference>
<dbReference type="GO" id="GO:0046982">
    <property type="term" value="F:protein heterodimerization activity"/>
    <property type="evidence" value="ECO:0007669"/>
    <property type="project" value="InterPro"/>
</dbReference>
<dbReference type="AlphaFoldDB" id="A0A1J8PLT4"/>
<evidence type="ECO:0000256" key="2">
    <source>
        <dbReference type="ARBA" id="ARBA00023242"/>
    </source>
</evidence>
<feature type="compositionally biased region" description="Polar residues" evidence="3">
    <location>
        <begin position="223"/>
        <end position="233"/>
    </location>
</feature>
<dbReference type="SUPFAM" id="SSF47113">
    <property type="entry name" value="Histone-fold"/>
    <property type="match status" value="1"/>
</dbReference>
<accession>A0A1J8PLT4</accession>
<evidence type="ECO:0000256" key="1">
    <source>
        <dbReference type="ARBA" id="ARBA00004123"/>
    </source>
</evidence>
<feature type="domain" description="Transcription factor CBF/NF-Y/archaeal histone" evidence="4">
    <location>
        <begin position="87"/>
        <end position="146"/>
    </location>
</feature>
<dbReference type="Pfam" id="PF00808">
    <property type="entry name" value="CBFD_NFYB_HMF"/>
    <property type="match status" value="1"/>
</dbReference>
<dbReference type="Gene3D" id="1.10.20.10">
    <property type="entry name" value="Histone, subunit A"/>
    <property type="match status" value="1"/>
</dbReference>